<keyword evidence="1" id="KW-0862">Zinc</keyword>
<accession>A0A4Y2UHQ3</accession>
<keyword evidence="1" id="KW-0863">Zinc-finger</keyword>
<dbReference type="InterPro" id="IPR013087">
    <property type="entry name" value="Znf_C2H2_type"/>
</dbReference>
<feature type="compositionally biased region" description="Basic residues" evidence="2">
    <location>
        <begin position="136"/>
        <end position="146"/>
    </location>
</feature>
<evidence type="ECO:0000256" key="1">
    <source>
        <dbReference type="PROSITE-ProRule" id="PRU00042"/>
    </source>
</evidence>
<proteinExistence type="predicted"/>
<dbReference type="EMBL" id="BGPR01037113">
    <property type="protein sequence ID" value="GBO12635.1"/>
    <property type="molecule type" value="Genomic_DNA"/>
</dbReference>
<keyword evidence="1" id="KW-0479">Metal-binding</keyword>
<evidence type="ECO:0000256" key="2">
    <source>
        <dbReference type="SAM" id="MobiDB-lite"/>
    </source>
</evidence>
<dbReference type="GO" id="GO:0008270">
    <property type="term" value="F:zinc ion binding"/>
    <property type="evidence" value="ECO:0007669"/>
    <property type="project" value="UniProtKB-KW"/>
</dbReference>
<feature type="region of interest" description="Disordered" evidence="2">
    <location>
        <begin position="132"/>
        <end position="205"/>
    </location>
</feature>
<organism evidence="4 5">
    <name type="scientific">Araneus ventricosus</name>
    <name type="common">Orbweaver spider</name>
    <name type="synonym">Epeira ventricosa</name>
    <dbReference type="NCBI Taxonomy" id="182803"/>
    <lineage>
        <taxon>Eukaryota</taxon>
        <taxon>Metazoa</taxon>
        <taxon>Ecdysozoa</taxon>
        <taxon>Arthropoda</taxon>
        <taxon>Chelicerata</taxon>
        <taxon>Arachnida</taxon>
        <taxon>Araneae</taxon>
        <taxon>Araneomorphae</taxon>
        <taxon>Entelegynae</taxon>
        <taxon>Araneoidea</taxon>
        <taxon>Araneidae</taxon>
        <taxon>Araneus</taxon>
    </lineage>
</organism>
<dbReference type="PROSITE" id="PS00028">
    <property type="entry name" value="ZINC_FINGER_C2H2_1"/>
    <property type="match status" value="1"/>
</dbReference>
<comment type="caution">
    <text evidence="4">The sequence shown here is derived from an EMBL/GenBank/DDBJ whole genome shotgun (WGS) entry which is preliminary data.</text>
</comment>
<feature type="compositionally biased region" description="Basic residues" evidence="2">
    <location>
        <begin position="165"/>
        <end position="175"/>
    </location>
</feature>
<name>A0A4Y2UHQ3_ARAVE</name>
<protein>
    <recommendedName>
        <fullName evidence="3">C2H2-type domain-containing protein</fullName>
    </recommendedName>
</protein>
<feature type="domain" description="C2H2-type" evidence="3">
    <location>
        <begin position="117"/>
        <end position="145"/>
    </location>
</feature>
<evidence type="ECO:0000313" key="5">
    <source>
        <dbReference type="Proteomes" id="UP000499080"/>
    </source>
</evidence>
<dbReference type="AlphaFoldDB" id="A0A4Y2UHQ3"/>
<keyword evidence="5" id="KW-1185">Reference proteome</keyword>
<evidence type="ECO:0000313" key="4">
    <source>
        <dbReference type="EMBL" id="GBO12635.1"/>
    </source>
</evidence>
<gene>
    <name evidence="4" type="ORF">AVEN_197939_1</name>
</gene>
<dbReference type="Proteomes" id="UP000499080">
    <property type="component" value="Unassembled WGS sequence"/>
</dbReference>
<reference evidence="4 5" key="1">
    <citation type="journal article" date="2019" name="Sci. Rep.">
        <title>Orb-weaving spider Araneus ventricosus genome elucidates the spidroin gene catalogue.</title>
        <authorList>
            <person name="Kono N."/>
            <person name="Nakamura H."/>
            <person name="Ohtoshi R."/>
            <person name="Moran D.A.P."/>
            <person name="Shinohara A."/>
            <person name="Yoshida Y."/>
            <person name="Fujiwara M."/>
            <person name="Mori M."/>
            <person name="Tomita M."/>
            <person name="Arakawa K."/>
        </authorList>
    </citation>
    <scope>NUCLEOTIDE SEQUENCE [LARGE SCALE GENOMIC DNA]</scope>
</reference>
<feature type="compositionally biased region" description="Polar residues" evidence="2">
    <location>
        <begin position="150"/>
        <end position="159"/>
    </location>
</feature>
<evidence type="ECO:0000259" key="3">
    <source>
        <dbReference type="PROSITE" id="PS50157"/>
    </source>
</evidence>
<dbReference type="PROSITE" id="PS50157">
    <property type="entry name" value="ZINC_FINGER_C2H2_2"/>
    <property type="match status" value="1"/>
</dbReference>
<sequence>MQACSNSSYLCNGIQSSGPTTNMRVRLNGDPSAQQFADDLPKLRNDAITLNNQDGCIVMQSIGRIAKTHQELKKGVFPNVAQHFIVYSWLCQRGFITVDELDSLFEDDENDTVDPVFPCTLCGETVALPSSLKNHERLRHGNKRQRRDPSQQPGPYSLQSGGGAARKRIQRRNRVPRLYNQMLNGPRKQRRDSSPHAGPSNLQSV</sequence>